<dbReference type="PANTHER" id="PTHR33371:SF4">
    <property type="entry name" value="INTERMEMBRANE PHOSPHOLIPID TRANSPORT SYSTEM BINDING PROTEIN MLAD"/>
    <property type="match status" value="1"/>
</dbReference>
<evidence type="ECO:0000259" key="2">
    <source>
        <dbReference type="Pfam" id="PF02470"/>
    </source>
</evidence>
<evidence type="ECO:0000313" key="4">
    <source>
        <dbReference type="Proteomes" id="UP001190465"/>
    </source>
</evidence>
<feature type="compositionally biased region" description="Low complexity" evidence="1">
    <location>
        <begin position="413"/>
        <end position="422"/>
    </location>
</feature>
<evidence type="ECO:0000256" key="1">
    <source>
        <dbReference type="SAM" id="MobiDB-lite"/>
    </source>
</evidence>
<dbReference type="InterPro" id="IPR052336">
    <property type="entry name" value="MlaD_Phospholipid_Transporter"/>
</dbReference>
<dbReference type="InterPro" id="IPR005693">
    <property type="entry name" value="Mce"/>
</dbReference>
<feature type="region of interest" description="Disordered" evidence="1">
    <location>
        <begin position="383"/>
        <end position="451"/>
    </location>
</feature>
<dbReference type="EMBL" id="OY726397">
    <property type="protein sequence ID" value="CAJ1510024.1"/>
    <property type="molecule type" value="Genomic_DNA"/>
</dbReference>
<dbReference type="RefSeq" id="WP_308479700.1">
    <property type="nucleotide sequence ID" value="NZ_OY726397.1"/>
</dbReference>
<protein>
    <submittedName>
        <fullName evidence="3">MCE family protein</fullName>
    </submittedName>
</protein>
<dbReference type="PANTHER" id="PTHR33371">
    <property type="entry name" value="INTERMEMBRANE PHOSPHOLIPID TRANSPORT SYSTEM BINDING PROTEIN MLAD-RELATED"/>
    <property type="match status" value="1"/>
</dbReference>
<dbReference type="Pfam" id="PF02470">
    <property type="entry name" value="MlaD"/>
    <property type="match status" value="1"/>
</dbReference>
<feature type="domain" description="Mce/MlaD" evidence="2">
    <location>
        <begin position="35"/>
        <end position="108"/>
    </location>
</feature>
<accession>A0ABN9NTC5</accession>
<proteinExistence type="predicted"/>
<dbReference type="NCBIfam" id="TIGR00996">
    <property type="entry name" value="Mtu_fam_mce"/>
    <property type="match status" value="1"/>
</dbReference>
<reference evidence="3 4" key="1">
    <citation type="submission" date="2023-08" db="EMBL/GenBank/DDBJ databases">
        <authorList>
            <person name="Folkvardsen B D."/>
            <person name="Norman A."/>
        </authorList>
    </citation>
    <scope>NUCLEOTIDE SEQUENCE [LARGE SCALE GENOMIC DNA]</scope>
    <source>
        <strain evidence="3 4">Mu0053</strain>
    </source>
</reference>
<evidence type="ECO:0000313" key="3">
    <source>
        <dbReference type="EMBL" id="CAJ1510024.1"/>
    </source>
</evidence>
<dbReference type="Gene3D" id="1.10.287.950">
    <property type="entry name" value="Methyl-accepting chemotaxis protein"/>
    <property type="match status" value="1"/>
</dbReference>
<organism evidence="3 4">
    <name type="scientific">[Mycobacterium] burgundiense</name>
    <dbReference type="NCBI Taxonomy" id="3064286"/>
    <lineage>
        <taxon>Bacteria</taxon>
        <taxon>Bacillati</taxon>
        <taxon>Actinomycetota</taxon>
        <taxon>Actinomycetes</taxon>
        <taxon>Mycobacteriales</taxon>
        <taxon>Mycobacteriaceae</taxon>
        <taxon>Mycolicibacterium</taxon>
    </lineage>
</organism>
<dbReference type="Proteomes" id="UP001190465">
    <property type="component" value="Chromosome"/>
</dbReference>
<dbReference type="InterPro" id="IPR003399">
    <property type="entry name" value="Mce/MlaD"/>
</dbReference>
<sequence>MTRHRLRIFVAAALAVAITGGLVAGLRSEEVAARIRMVAYFTSSTGVYQGDEVRILGIPVGKIDRIEPQGTQVKISFWYDAKYQVPADAKAVIVSPTLVPARALQLTPAYRSGPLMADNAVIPLERTAVPVEWDDMRIQLERLSATLQPTQPGGVSTLGALVNTAADNMRGQGANLRRTLIGLSRAFAALGDHSNDIFGTVHSLSVLVSALGDSTNAVRELNQNLAAATGVLANDPEEVGDAVHDINSIVADVQQFVSQNRDTVATTSDKLASISAAVAESLDDLKQTLHIGPNTFQNFTNIYRPSKGAISGAMVLNPLQNPITFVCGAIQAASRLNAEQSAKLCVQYLAPIVKNRQINFPPVGVNPVVGQIARPNEISYSEDWMRPDYVPPQPSASQPSTPGPPPVAEGALSKEAGASPAPESAPVPTEPTRPDPAAGLPGLMIPGGTGS</sequence>
<keyword evidence="4" id="KW-1185">Reference proteome</keyword>
<name>A0ABN9NTC5_9MYCO</name>
<gene>
    <name evidence="3" type="ORF">MU0053_004404</name>
</gene>